<dbReference type="Pfam" id="PF02114">
    <property type="entry name" value="Phosducin"/>
    <property type="match status" value="1"/>
</dbReference>
<evidence type="ECO:0000313" key="5">
    <source>
        <dbReference type="Proteomes" id="UP000245771"/>
    </source>
</evidence>
<dbReference type="RefSeq" id="XP_025357534.1">
    <property type="nucleotide sequence ID" value="XM_025498184.1"/>
</dbReference>
<dbReference type="AlphaFoldDB" id="A0A316VI15"/>
<comment type="similarity">
    <text evidence="1">Belongs to the phosducin family.</text>
</comment>
<dbReference type="PANTHER" id="PTHR46052">
    <property type="entry name" value="PHOSDUCIN-LIKE PROTEIN"/>
    <property type="match status" value="1"/>
</dbReference>
<evidence type="ECO:0000256" key="1">
    <source>
        <dbReference type="ARBA" id="ARBA00009686"/>
    </source>
</evidence>
<feature type="compositionally biased region" description="Polar residues" evidence="2">
    <location>
        <begin position="17"/>
        <end position="28"/>
    </location>
</feature>
<dbReference type="InterPro" id="IPR024253">
    <property type="entry name" value="Phosducin_thioredoxin-like_dom"/>
</dbReference>
<dbReference type="CDD" id="cd02987">
    <property type="entry name" value="Phd_like_Phd"/>
    <property type="match status" value="1"/>
</dbReference>
<keyword evidence="5" id="KW-1185">Reference proteome</keyword>
<dbReference type="GO" id="GO:0008277">
    <property type="term" value="P:regulation of G protein-coupled receptor signaling pathway"/>
    <property type="evidence" value="ECO:0007669"/>
    <property type="project" value="InterPro"/>
</dbReference>
<feature type="compositionally biased region" description="Polar residues" evidence="2">
    <location>
        <begin position="1"/>
        <end position="10"/>
    </location>
</feature>
<sequence>METAFHNQEQIIERGLSPTTSEELSASSMDEDNQRPIQHGGYQTGVKGVRADAQYQAQLDSEKRAAAIKDHNAQMQSQALGSQRTWKEDDEQTRLEREAGVKPGQNASPHDSDEDELAEIRKKRLQNLKSHQTANESRRRRMAGEDVGSNQNARGGFYGHLREVGPDQYVQSIDGENKDTFVVVHIYVKYVHACAILTSALSTLARSHPKVKFLQVRAGSIGFGSGGVDAAKETNDRDLDEEDFDERAEEIVPTLLVYRGGNILANLVRVDLDEGWGDGSERRVADILRSHNVIP</sequence>
<evidence type="ECO:0000256" key="2">
    <source>
        <dbReference type="SAM" id="MobiDB-lite"/>
    </source>
</evidence>
<protein>
    <submittedName>
        <fullName evidence="4">Thioredoxin-like protein</fullName>
    </submittedName>
</protein>
<dbReference type="EMBL" id="KZ819602">
    <property type="protein sequence ID" value="PWN37232.1"/>
    <property type="molecule type" value="Genomic_DNA"/>
</dbReference>
<dbReference type="STRING" id="1280837.A0A316VI15"/>
<evidence type="ECO:0000259" key="3">
    <source>
        <dbReference type="Pfam" id="PF02114"/>
    </source>
</evidence>
<dbReference type="InterPro" id="IPR001200">
    <property type="entry name" value="Phosducin"/>
</dbReference>
<reference evidence="4 5" key="1">
    <citation type="journal article" date="2018" name="Mol. Biol. Evol.">
        <title>Broad Genomic Sampling Reveals a Smut Pathogenic Ancestry of the Fungal Clade Ustilaginomycotina.</title>
        <authorList>
            <person name="Kijpornyongpan T."/>
            <person name="Mondo S.J."/>
            <person name="Barry K."/>
            <person name="Sandor L."/>
            <person name="Lee J."/>
            <person name="Lipzen A."/>
            <person name="Pangilinan J."/>
            <person name="LaButti K."/>
            <person name="Hainaut M."/>
            <person name="Henrissat B."/>
            <person name="Grigoriev I.V."/>
            <person name="Spatafora J.W."/>
            <person name="Aime M.C."/>
        </authorList>
    </citation>
    <scope>NUCLEOTIDE SEQUENCE [LARGE SCALE GENOMIC DNA]</scope>
    <source>
        <strain evidence="4 5">MCA 3882</strain>
    </source>
</reference>
<feature type="compositionally biased region" description="Polar residues" evidence="2">
    <location>
        <begin position="73"/>
        <end position="84"/>
    </location>
</feature>
<organism evidence="4 5">
    <name type="scientific">Meira miltonrushii</name>
    <dbReference type="NCBI Taxonomy" id="1280837"/>
    <lineage>
        <taxon>Eukaryota</taxon>
        <taxon>Fungi</taxon>
        <taxon>Dikarya</taxon>
        <taxon>Basidiomycota</taxon>
        <taxon>Ustilaginomycotina</taxon>
        <taxon>Exobasidiomycetes</taxon>
        <taxon>Exobasidiales</taxon>
        <taxon>Brachybasidiaceae</taxon>
        <taxon>Meira</taxon>
    </lineage>
</organism>
<feature type="region of interest" description="Disordered" evidence="2">
    <location>
        <begin position="72"/>
        <end position="151"/>
    </location>
</feature>
<dbReference type="Proteomes" id="UP000245771">
    <property type="component" value="Unassembled WGS sequence"/>
</dbReference>
<gene>
    <name evidence="4" type="ORF">FA14DRAFT_159379</name>
</gene>
<dbReference type="InterPro" id="IPR036249">
    <property type="entry name" value="Thioredoxin-like_sf"/>
</dbReference>
<name>A0A316VI15_9BASI</name>
<accession>A0A316VI15</accession>
<dbReference type="InParanoid" id="A0A316VI15"/>
<feature type="domain" description="Phosducin" evidence="3">
    <location>
        <begin position="41"/>
        <end position="225"/>
    </location>
</feature>
<dbReference type="GeneID" id="37019965"/>
<evidence type="ECO:0000313" key="4">
    <source>
        <dbReference type="EMBL" id="PWN37232.1"/>
    </source>
</evidence>
<dbReference type="Gene3D" id="3.40.30.10">
    <property type="entry name" value="Glutaredoxin"/>
    <property type="match status" value="1"/>
</dbReference>
<dbReference type="PANTHER" id="PTHR46052:SF1">
    <property type="entry name" value="PHOSDUCIN-LIKE PROTEIN"/>
    <property type="match status" value="1"/>
</dbReference>
<proteinExistence type="inferred from homology"/>
<dbReference type="OrthoDB" id="70588at2759"/>
<feature type="region of interest" description="Disordered" evidence="2">
    <location>
        <begin position="1"/>
        <end position="46"/>
    </location>
</feature>
<dbReference type="PRINTS" id="PR00677">
    <property type="entry name" value="PHOSDUCIN"/>
</dbReference>
<dbReference type="InterPro" id="IPR051499">
    <property type="entry name" value="Phosducin-like_reg"/>
</dbReference>
<dbReference type="SUPFAM" id="SSF52833">
    <property type="entry name" value="Thioredoxin-like"/>
    <property type="match status" value="1"/>
</dbReference>